<proteinExistence type="inferred from homology"/>
<feature type="binding site" evidence="8">
    <location>
        <begin position="16"/>
        <end position="24"/>
    </location>
    <ligand>
        <name>ATP</name>
        <dbReference type="ChEBI" id="CHEBI:30616"/>
    </ligand>
</feature>
<gene>
    <name evidence="8" type="primary">cmk</name>
    <name evidence="10" type="ORF">FQV33_00510</name>
</gene>
<evidence type="ECO:0000256" key="1">
    <source>
        <dbReference type="ARBA" id="ARBA00009427"/>
    </source>
</evidence>
<dbReference type="GO" id="GO:0006220">
    <property type="term" value="P:pyrimidine nucleotide metabolic process"/>
    <property type="evidence" value="ECO:0007669"/>
    <property type="project" value="UniProtKB-UniRule"/>
</dbReference>
<keyword evidence="3 8" id="KW-0547">Nucleotide-binding</keyword>
<evidence type="ECO:0000256" key="5">
    <source>
        <dbReference type="ARBA" id="ARBA00022840"/>
    </source>
</evidence>
<dbReference type="EMBL" id="CP042427">
    <property type="protein sequence ID" value="QFQ32483.1"/>
    <property type="molecule type" value="Genomic_DNA"/>
</dbReference>
<feature type="domain" description="Cytidylate kinase" evidence="9">
    <location>
        <begin position="12"/>
        <end position="215"/>
    </location>
</feature>
<comment type="similarity">
    <text evidence="1 8">Belongs to the cytidylate kinase family. Type 1 subfamily.</text>
</comment>
<evidence type="ECO:0000256" key="8">
    <source>
        <dbReference type="HAMAP-Rule" id="MF_00238"/>
    </source>
</evidence>
<dbReference type="Proteomes" id="UP000325981">
    <property type="component" value="Chromosome"/>
</dbReference>
<dbReference type="OrthoDB" id="9807434at2"/>
<evidence type="ECO:0000256" key="3">
    <source>
        <dbReference type="ARBA" id="ARBA00022741"/>
    </source>
</evidence>
<dbReference type="NCBIfam" id="TIGR00017">
    <property type="entry name" value="cmk"/>
    <property type="match status" value="1"/>
</dbReference>
<accession>A0A5J6ZE87</accession>
<evidence type="ECO:0000256" key="6">
    <source>
        <dbReference type="ARBA" id="ARBA00047615"/>
    </source>
</evidence>
<reference evidence="10 11" key="1">
    <citation type="submission" date="2019-07" db="EMBL/GenBank/DDBJ databases">
        <title>Buchnera limit thermal tolerance of host aphids.</title>
        <authorList>
            <person name="Zhang B."/>
            <person name="Moran N."/>
        </authorList>
    </citation>
    <scope>NUCLEOTIDE SEQUENCE [LARGE SCALE GENOMIC DNA]</scope>
    <source>
        <strain evidence="10 11">Afa-UT1</strain>
    </source>
</reference>
<dbReference type="CDD" id="cd02020">
    <property type="entry name" value="CMPK"/>
    <property type="match status" value="1"/>
</dbReference>
<dbReference type="InterPro" id="IPR003136">
    <property type="entry name" value="Cytidylate_kin"/>
</dbReference>
<evidence type="ECO:0000256" key="4">
    <source>
        <dbReference type="ARBA" id="ARBA00022777"/>
    </source>
</evidence>
<protein>
    <recommendedName>
        <fullName evidence="8">Cytidylate kinase</fullName>
        <shortName evidence="8">CK</shortName>
        <ecNumber evidence="8">2.7.4.25</ecNumber>
    </recommendedName>
    <alternativeName>
        <fullName evidence="8">Cytidine monophosphate kinase</fullName>
        <shortName evidence="8">CMP kinase</shortName>
    </alternativeName>
</protein>
<sequence>MYKNMNNNIPVITIDGPSGSGKSTLCNIIADKLNWCILESGVIYRLLAILILKKNIPIIEKNIISFIKNLNCSSFKKKNKNSKIIHLQIVGEIASKLATFSKIRNILLEKQRYFRKLPGLIAEGRDMGTIVFPDAVVKFFLNANLETRVYRRIQQFKKIGLSINYKELLQQLKIRDERDQNRLISPLYPSKDAIILDSTNMTLSEVIEYSMKEIKKKIII</sequence>
<dbReference type="GO" id="GO:0005737">
    <property type="term" value="C:cytoplasm"/>
    <property type="evidence" value="ECO:0007669"/>
    <property type="project" value="UniProtKB-SubCell"/>
</dbReference>
<dbReference type="AlphaFoldDB" id="A0A5J6ZE87"/>
<evidence type="ECO:0000256" key="2">
    <source>
        <dbReference type="ARBA" id="ARBA00022679"/>
    </source>
</evidence>
<dbReference type="GO" id="GO:0005524">
    <property type="term" value="F:ATP binding"/>
    <property type="evidence" value="ECO:0007669"/>
    <property type="project" value="UniProtKB-UniRule"/>
</dbReference>
<dbReference type="GO" id="GO:0036430">
    <property type="term" value="F:CMP kinase activity"/>
    <property type="evidence" value="ECO:0007669"/>
    <property type="project" value="RHEA"/>
</dbReference>
<dbReference type="Pfam" id="PF02224">
    <property type="entry name" value="Cytidylate_kin"/>
    <property type="match status" value="1"/>
</dbReference>
<comment type="subcellular location">
    <subcellularLocation>
        <location evidence="8">Cytoplasm</location>
    </subcellularLocation>
</comment>
<keyword evidence="5 8" id="KW-0067">ATP-binding</keyword>
<evidence type="ECO:0000256" key="7">
    <source>
        <dbReference type="ARBA" id="ARBA00048478"/>
    </source>
</evidence>
<dbReference type="EC" id="2.7.4.25" evidence="8"/>
<keyword evidence="2 8" id="KW-0808">Transferase</keyword>
<dbReference type="InterPro" id="IPR027417">
    <property type="entry name" value="P-loop_NTPase"/>
</dbReference>
<dbReference type="HAMAP" id="MF_00238">
    <property type="entry name" value="Cytidyl_kinase_type1"/>
    <property type="match status" value="1"/>
</dbReference>
<evidence type="ECO:0000313" key="11">
    <source>
        <dbReference type="Proteomes" id="UP000325981"/>
    </source>
</evidence>
<organism evidence="10 11">
    <name type="scientific">Buchnera aphidicola</name>
    <name type="common">Aphis fabae</name>
    <dbReference type="NCBI Taxonomy" id="571430"/>
    <lineage>
        <taxon>Bacteria</taxon>
        <taxon>Pseudomonadati</taxon>
        <taxon>Pseudomonadota</taxon>
        <taxon>Gammaproteobacteria</taxon>
        <taxon>Enterobacterales</taxon>
        <taxon>Erwiniaceae</taxon>
        <taxon>Buchnera</taxon>
    </lineage>
</organism>
<name>A0A5J6ZE87_9GAMM</name>
<comment type="catalytic activity">
    <reaction evidence="7 8">
        <text>CMP + ATP = CDP + ADP</text>
        <dbReference type="Rhea" id="RHEA:11600"/>
        <dbReference type="ChEBI" id="CHEBI:30616"/>
        <dbReference type="ChEBI" id="CHEBI:58069"/>
        <dbReference type="ChEBI" id="CHEBI:60377"/>
        <dbReference type="ChEBI" id="CHEBI:456216"/>
        <dbReference type="EC" id="2.7.4.25"/>
    </reaction>
</comment>
<dbReference type="SUPFAM" id="SSF52540">
    <property type="entry name" value="P-loop containing nucleoside triphosphate hydrolases"/>
    <property type="match status" value="1"/>
</dbReference>
<keyword evidence="8" id="KW-0963">Cytoplasm</keyword>
<comment type="catalytic activity">
    <reaction evidence="6 8">
        <text>dCMP + ATP = dCDP + ADP</text>
        <dbReference type="Rhea" id="RHEA:25094"/>
        <dbReference type="ChEBI" id="CHEBI:30616"/>
        <dbReference type="ChEBI" id="CHEBI:57566"/>
        <dbReference type="ChEBI" id="CHEBI:58593"/>
        <dbReference type="ChEBI" id="CHEBI:456216"/>
        <dbReference type="EC" id="2.7.4.25"/>
    </reaction>
</comment>
<evidence type="ECO:0000259" key="9">
    <source>
        <dbReference type="Pfam" id="PF02224"/>
    </source>
</evidence>
<dbReference type="GO" id="GO:0036431">
    <property type="term" value="F:dCMP kinase activity"/>
    <property type="evidence" value="ECO:0007669"/>
    <property type="project" value="InterPro"/>
</dbReference>
<evidence type="ECO:0000313" key="10">
    <source>
        <dbReference type="EMBL" id="QFQ32483.1"/>
    </source>
</evidence>
<dbReference type="InterPro" id="IPR011994">
    <property type="entry name" value="Cytidylate_kinase_dom"/>
</dbReference>
<keyword evidence="4 8" id="KW-0418">Kinase</keyword>
<dbReference type="Gene3D" id="3.40.50.300">
    <property type="entry name" value="P-loop containing nucleotide triphosphate hydrolases"/>
    <property type="match status" value="1"/>
</dbReference>